<feature type="transmembrane region" description="Helical" evidence="6">
    <location>
        <begin position="6"/>
        <end position="23"/>
    </location>
</feature>
<dbReference type="InterPro" id="IPR045054">
    <property type="entry name" value="P4HA-like"/>
</dbReference>
<dbReference type="EMBL" id="JAPZBS010000001">
    <property type="protein sequence ID" value="KAJ5389261.1"/>
    <property type="molecule type" value="Genomic_DNA"/>
</dbReference>
<keyword evidence="5" id="KW-0408">Iron</keyword>
<dbReference type="PANTHER" id="PTHR10869">
    <property type="entry name" value="PROLYL 4-HYDROXYLASE ALPHA SUBUNIT"/>
    <property type="match status" value="1"/>
</dbReference>
<dbReference type="GO" id="GO:0005783">
    <property type="term" value="C:endoplasmic reticulum"/>
    <property type="evidence" value="ECO:0007669"/>
    <property type="project" value="TreeGrafter"/>
</dbReference>
<dbReference type="Gene3D" id="2.60.120.620">
    <property type="entry name" value="q2cbj1_9rhob like domain"/>
    <property type="match status" value="1"/>
</dbReference>
<dbReference type="Pfam" id="PF13640">
    <property type="entry name" value="2OG-FeII_Oxy_3"/>
    <property type="match status" value="1"/>
</dbReference>
<reference evidence="8" key="2">
    <citation type="journal article" date="2023" name="IMA Fungus">
        <title>Comparative genomic study of the Penicillium genus elucidates a diverse pangenome and 15 lateral gene transfer events.</title>
        <authorList>
            <person name="Petersen C."/>
            <person name="Sorensen T."/>
            <person name="Nielsen M.R."/>
            <person name="Sondergaard T.E."/>
            <person name="Sorensen J.L."/>
            <person name="Fitzpatrick D.A."/>
            <person name="Frisvad J.C."/>
            <person name="Nielsen K.L."/>
        </authorList>
    </citation>
    <scope>NUCLEOTIDE SEQUENCE</scope>
    <source>
        <strain evidence="8">IBT 29864</strain>
    </source>
</reference>
<dbReference type="GeneID" id="81432437"/>
<evidence type="ECO:0000256" key="2">
    <source>
        <dbReference type="ARBA" id="ARBA00022723"/>
    </source>
</evidence>
<evidence type="ECO:0000256" key="5">
    <source>
        <dbReference type="ARBA" id="ARBA00023004"/>
    </source>
</evidence>
<dbReference type="PANTHER" id="PTHR10869:SF242">
    <property type="entry name" value="PROLYL 4-HYDROXYLASE ALPHA SUBUNIT DOMAIN-CONTAINING PROTEIN"/>
    <property type="match status" value="1"/>
</dbReference>
<evidence type="ECO:0000313" key="8">
    <source>
        <dbReference type="EMBL" id="KAJ5389261.1"/>
    </source>
</evidence>
<keyword evidence="6" id="KW-1133">Transmembrane helix</keyword>
<keyword evidence="6" id="KW-0812">Transmembrane</keyword>
<evidence type="ECO:0000256" key="6">
    <source>
        <dbReference type="SAM" id="Phobius"/>
    </source>
</evidence>
<dbReference type="RefSeq" id="XP_056559989.1">
    <property type="nucleotide sequence ID" value="XM_056693260.1"/>
</dbReference>
<keyword evidence="4" id="KW-0560">Oxidoreductase</keyword>
<dbReference type="GO" id="GO:0004656">
    <property type="term" value="F:procollagen-proline 4-dioxygenase activity"/>
    <property type="evidence" value="ECO:0007669"/>
    <property type="project" value="TreeGrafter"/>
</dbReference>
<dbReference type="AlphaFoldDB" id="A0A9W9VTV1"/>
<comment type="cofactor">
    <cofactor evidence="1">
        <name>L-ascorbate</name>
        <dbReference type="ChEBI" id="CHEBI:38290"/>
    </cofactor>
</comment>
<name>A0A9W9VTV1_9EURO</name>
<reference evidence="8" key="1">
    <citation type="submission" date="2022-11" db="EMBL/GenBank/DDBJ databases">
        <authorList>
            <person name="Petersen C."/>
        </authorList>
    </citation>
    <scope>NUCLEOTIDE SEQUENCE</scope>
    <source>
        <strain evidence="8">IBT 29864</strain>
    </source>
</reference>
<keyword evidence="3" id="KW-0223">Dioxygenase</keyword>
<dbReference type="Proteomes" id="UP001147782">
    <property type="component" value="Unassembled WGS sequence"/>
</dbReference>
<dbReference type="GO" id="GO:0031418">
    <property type="term" value="F:L-ascorbic acid binding"/>
    <property type="evidence" value="ECO:0007669"/>
    <property type="project" value="InterPro"/>
</dbReference>
<dbReference type="InterPro" id="IPR044862">
    <property type="entry name" value="Pro_4_hyd_alph_FE2OG_OXY"/>
</dbReference>
<sequence length="248" mass="27093">MFIGNIVGILVAICCSYGFYLYSSNIGDVALWWSKEAVCKIPSYKTQIVSEDPLLVYIDNFISEAEASQLLDIGLSTGASGEAYRSSQSAGLPPSDHSVSCVGSRALSLMASLTEPSDDFGIPQLVTYKPGQQYKLHYDWFQESMRYKDGRLCNRVASIFVFLEADCTGGETYFPRVTSTASSLLDDGKAIQNGSFEGIMFKPIPGNALFWINLPDNGKGDERVIHGGLPVHTGTKSGMNIWPLKCEL</sequence>
<dbReference type="OrthoDB" id="420380at2759"/>
<organism evidence="8 9">
    <name type="scientific">Penicillium cataractarum</name>
    <dbReference type="NCBI Taxonomy" id="2100454"/>
    <lineage>
        <taxon>Eukaryota</taxon>
        <taxon>Fungi</taxon>
        <taxon>Dikarya</taxon>
        <taxon>Ascomycota</taxon>
        <taxon>Pezizomycotina</taxon>
        <taxon>Eurotiomycetes</taxon>
        <taxon>Eurotiomycetidae</taxon>
        <taxon>Eurotiales</taxon>
        <taxon>Aspergillaceae</taxon>
        <taxon>Penicillium</taxon>
    </lineage>
</organism>
<evidence type="ECO:0000256" key="4">
    <source>
        <dbReference type="ARBA" id="ARBA00023002"/>
    </source>
</evidence>
<keyword evidence="6" id="KW-0472">Membrane</keyword>
<dbReference type="InterPro" id="IPR006620">
    <property type="entry name" value="Pro_4_hyd_alph"/>
</dbReference>
<gene>
    <name evidence="8" type="ORF">N7496_000329</name>
</gene>
<evidence type="ECO:0000256" key="1">
    <source>
        <dbReference type="ARBA" id="ARBA00001961"/>
    </source>
</evidence>
<proteinExistence type="predicted"/>
<comment type="caution">
    <text evidence="8">The sequence shown here is derived from an EMBL/GenBank/DDBJ whole genome shotgun (WGS) entry which is preliminary data.</text>
</comment>
<feature type="domain" description="Prolyl 4-hydroxylase alpha subunit" evidence="7">
    <location>
        <begin position="53"/>
        <end position="244"/>
    </location>
</feature>
<keyword evidence="2" id="KW-0479">Metal-binding</keyword>
<protein>
    <recommendedName>
        <fullName evidence="7">Prolyl 4-hydroxylase alpha subunit domain-containing protein</fullName>
    </recommendedName>
</protein>
<dbReference type="GO" id="GO:0005506">
    <property type="term" value="F:iron ion binding"/>
    <property type="evidence" value="ECO:0007669"/>
    <property type="project" value="InterPro"/>
</dbReference>
<evidence type="ECO:0000256" key="3">
    <source>
        <dbReference type="ARBA" id="ARBA00022964"/>
    </source>
</evidence>
<keyword evidence="9" id="KW-1185">Reference proteome</keyword>
<dbReference type="SMART" id="SM00702">
    <property type="entry name" value="P4Hc"/>
    <property type="match status" value="1"/>
</dbReference>
<accession>A0A9W9VTV1</accession>
<evidence type="ECO:0000313" key="9">
    <source>
        <dbReference type="Proteomes" id="UP001147782"/>
    </source>
</evidence>
<evidence type="ECO:0000259" key="7">
    <source>
        <dbReference type="SMART" id="SM00702"/>
    </source>
</evidence>